<keyword evidence="5" id="KW-1185">Reference proteome</keyword>
<dbReference type="RefSeq" id="WP_013719717.1">
    <property type="nucleotide sequence ID" value="NC_015416.1"/>
</dbReference>
<dbReference type="HOGENOM" id="CLU_082962_0_0_2"/>
<dbReference type="Gene3D" id="3.40.50.300">
    <property type="entry name" value="P-loop containing nucleotide triphosphate hydrolases"/>
    <property type="match status" value="1"/>
</dbReference>
<dbReference type="KEGG" id="mcj:MCON_2155"/>
<feature type="domain" description="CobQ/CobB/MinD/ParA nucleotide binding" evidence="3">
    <location>
        <begin position="4"/>
        <end position="235"/>
    </location>
</feature>
<dbReference type="PANTHER" id="PTHR43384:SF6">
    <property type="entry name" value="SEPTUM SITE-DETERMINING PROTEIN MIND HOMOLOG, CHLOROPLASTIC"/>
    <property type="match status" value="1"/>
</dbReference>
<dbReference type="InParanoid" id="F4BXK0"/>
<evidence type="ECO:0000259" key="3">
    <source>
        <dbReference type="Pfam" id="PF01656"/>
    </source>
</evidence>
<dbReference type="EMBL" id="CP002565">
    <property type="protein sequence ID" value="AEB68678.1"/>
    <property type="molecule type" value="Genomic_DNA"/>
</dbReference>
<dbReference type="InterPro" id="IPR050625">
    <property type="entry name" value="ParA/MinD_ATPase"/>
</dbReference>
<protein>
    <submittedName>
        <fullName evidence="4">CobQ/CobB/MinD/ParA nucleotide binding domain protein</fullName>
    </submittedName>
</protein>
<dbReference type="GO" id="GO:0051782">
    <property type="term" value="P:negative regulation of cell division"/>
    <property type="evidence" value="ECO:0007669"/>
    <property type="project" value="TreeGrafter"/>
</dbReference>
<dbReference type="InterPro" id="IPR014433">
    <property type="entry name" value="CooC"/>
</dbReference>
<reference evidence="4 5" key="1">
    <citation type="journal article" date="2011" name="J. Bacteriol.">
        <title>Complete genome sequence of Methanosaeta concilii, a specialist in aceticlastic methanogenesis.</title>
        <authorList>
            <person name="Barber R.D."/>
            <person name="Zhang L."/>
            <person name="Harnack M."/>
            <person name="Olson M.V."/>
            <person name="Kaul R."/>
            <person name="Ingram-Smith C."/>
            <person name="Smith K.S."/>
        </authorList>
    </citation>
    <scope>NUCLEOTIDE SEQUENCE [LARGE SCALE GENOMIC DNA]</scope>
    <source>
        <strain evidence="5">ATCC 5969 / DSM 3671 / JCM 10134 / NBRC 103675 / OCM 69 / GP-6</strain>
    </source>
</reference>
<dbReference type="GO" id="GO:0016887">
    <property type="term" value="F:ATP hydrolysis activity"/>
    <property type="evidence" value="ECO:0007669"/>
    <property type="project" value="TreeGrafter"/>
</dbReference>
<proteinExistence type="predicted"/>
<dbReference type="InterPro" id="IPR027417">
    <property type="entry name" value="P-loop_NTPase"/>
</dbReference>
<dbReference type="Pfam" id="PF01656">
    <property type="entry name" value="CbiA"/>
    <property type="match status" value="1"/>
</dbReference>
<dbReference type="InterPro" id="IPR002586">
    <property type="entry name" value="CobQ/CobB/MinD/ParA_Nub-bd_dom"/>
</dbReference>
<evidence type="ECO:0000256" key="2">
    <source>
        <dbReference type="ARBA" id="ARBA00022840"/>
    </source>
</evidence>
<evidence type="ECO:0000256" key="1">
    <source>
        <dbReference type="ARBA" id="ARBA00022741"/>
    </source>
</evidence>
<sequence>MKRIIFSGKGGVGKTTILSNLARLLARDGYRVLVIDCDPSMNLAMSLGIPLSDVVSLAKDSSHLWERLGPQAEEQEHGEHGLECTEEDLDEFIIPAADGVKLIVMGTIPFGGAGCLCAPISLVRLLVNYLASGPEEHDFIFVDSQAGVEIFGRGLASEFDLSFVITEPTPKSLEVAKHGLKLAGDLGVKRQIVVVNKVEVDEDLLMAKRELDGNAQQIMSVSYDREVVEADKKGALLLDYAPHSSSLRDIVRVEQFMLSEA</sequence>
<gene>
    <name evidence="4" type="ordered locus">MCON_2155</name>
</gene>
<dbReference type="AlphaFoldDB" id="F4BXK0"/>
<dbReference type="GO" id="GO:0005829">
    <property type="term" value="C:cytosol"/>
    <property type="evidence" value="ECO:0007669"/>
    <property type="project" value="TreeGrafter"/>
</dbReference>
<dbReference type="Proteomes" id="UP000007807">
    <property type="component" value="Chromosome"/>
</dbReference>
<dbReference type="GeneID" id="10461623"/>
<dbReference type="STRING" id="990316.MCON_2155"/>
<dbReference type="GO" id="GO:0009898">
    <property type="term" value="C:cytoplasmic side of plasma membrane"/>
    <property type="evidence" value="ECO:0007669"/>
    <property type="project" value="TreeGrafter"/>
</dbReference>
<name>F4BXK0_METSG</name>
<evidence type="ECO:0000313" key="4">
    <source>
        <dbReference type="EMBL" id="AEB68678.1"/>
    </source>
</evidence>
<dbReference type="OrthoDB" id="31168at2157"/>
<accession>F4BXK0</accession>
<organism evidence="4 5">
    <name type="scientific">Methanothrix soehngenii (strain ATCC 5969 / DSM 3671 / JCM 10134 / NBRC 103675 / OCM 69 / GP-6)</name>
    <name type="common">Methanosaeta concilii</name>
    <dbReference type="NCBI Taxonomy" id="990316"/>
    <lineage>
        <taxon>Archaea</taxon>
        <taxon>Methanobacteriati</taxon>
        <taxon>Methanobacteriota</taxon>
        <taxon>Stenosarchaea group</taxon>
        <taxon>Methanomicrobia</taxon>
        <taxon>Methanotrichales</taxon>
        <taxon>Methanotrichaceae</taxon>
        <taxon>Methanothrix</taxon>
    </lineage>
</organism>
<keyword evidence="1" id="KW-0547">Nucleotide-binding</keyword>
<dbReference type="PIRSF" id="PIRSF005647">
    <property type="entry name" value="CooC"/>
    <property type="match status" value="1"/>
</dbReference>
<evidence type="ECO:0000313" key="5">
    <source>
        <dbReference type="Proteomes" id="UP000007807"/>
    </source>
</evidence>
<dbReference type="SUPFAM" id="SSF52540">
    <property type="entry name" value="P-loop containing nucleoside triphosphate hydrolases"/>
    <property type="match status" value="1"/>
</dbReference>
<keyword evidence="2" id="KW-0067">ATP-binding</keyword>
<dbReference type="GO" id="GO:0005524">
    <property type="term" value="F:ATP binding"/>
    <property type="evidence" value="ECO:0007669"/>
    <property type="project" value="UniProtKB-KW"/>
</dbReference>
<dbReference type="PANTHER" id="PTHR43384">
    <property type="entry name" value="SEPTUM SITE-DETERMINING PROTEIN MIND HOMOLOG, CHLOROPLASTIC-RELATED"/>
    <property type="match status" value="1"/>
</dbReference>